<feature type="region of interest" description="Disordered" evidence="2">
    <location>
        <begin position="181"/>
        <end position="207"/>
    </location>
</feature>
<feature type="transmembrane region" description="Helical" evidence="3">
    <location>
        <begin position="77"/>
        <end position="95"/>
    </location>
</feature>
<evidence type="ECO:0000313" key="5">
    <source>
        <dbReference type="Proteomes" id="UP000780801"/>
    </source>
</evidence>
<evidence type="ECO:0000256" key="2">
    <source>
        <dbReference type="SAM" id="MobiDB-lite"/>
    </source>
</evidence>
<feature type="transmembrane region" description="Helical" evidence="3">
    <location>
        <begin position="48"/>
        <end position="71"/>
    </location>
</feature>
<dbReference type="PANTHER" id="PTHR10582">
    <property type="entry name" value="TRANSIENT RECEPTOR POTENTIAL ION CHANNEL PROTEIN"/>
    <property type="match status" value="1"/>
</dbReference>
<dbReference type="OrthoDB" id="2352140at2759"/>
<dbReference type="GO" id="GO:0005216">
    <property type="term" value="F:monoatomic ion channel activity"/>
    <property type="evidence" value="ECO:0007669"/>
    <property type="project" value="InterPro"/>
</dbReference>
<proteinExistence type="predicted"/>
<keyword evidence="3" id="KW-0472">Membrane</keyword>
<feature type="compositionally biased region" description="Acidic residues" evidence="2">
    <location>
        <begin position="194"/>
        <end position="205"/>
    </location>
</feature>
<dbReference type="GO" id="GO:0098703">
    <property type="term" value="P:calcium ion import across plasma membrane"/>
    <property type="evidence" value="ECO:0007669"/>
    <property type="project" value="TreeGrafter"/>
</dbReference>
<reference evidence="4" key="1">
    <citation type="journal article" date="2020" name="Fungal Divers.">
        <title>Resolving the Mortierellaceae phylogeny through synthesis of multi-gene phylogenetics and phylogenomics.</title>
        <authorList>
            <person name="Vandepol N."/>
            <person name="Liber J."/>
            <person name="Desiro A."/>
            <person name="Na H."/>
            <person name="Kennedy M."/>
            <person name="Barry K."/>
            <person name="Grigoriev I.V."/>
            <person name="Miller A.N."/>
            <person name="O'Donnell K."/>
            <person name="Stajich J.E."/>
            <person name="Bonito G."/>
        </authorList>
    </citation>
    <scope>NUCLEOTIDE SEQUENCE</scope>
    <source>
        <strain evidence="4">KOD1015</strain>
    </source>
</reference>
<keyword evidence="1" id="KW-0677">Repeat</keyword>
<evidence type="ECO:0000256" key="3">
    <source>
        <dbReference type="SAM" id="Phobius"/>
    </source>
</evidence>
<keyword evidence="3" id="KW-0812">Transmembrane</keyword>
<dbReference type="PANTHER" id="PTHR10582:SF2">
    <property type="entry name" value="INACTIVE"/>
    <property type="match status" value="1"/>
</dbReference>
<evidence type="ECO:0008006" key="6">
    <source>
        <dbReference type="Google" id="ProtNLM"/>
    </source>
</evidence>
<protein>
    <recommendedName>
        <fullName evidence="6">Ion transport domain-containing protein</fullName>
    </recommendedName>
</protein>
<name>A0A9P6FU42_9FUNG</name>
<gene>
    <name evidence="4" type="ORF">BGW38_001601</name>
</gene>
<accession>A0A9P6FU42</accession>
<feature type="transmembrane region" description="Helical" evidence="3">
    <location>
        <begin position="290"/>
        <end position="310"/>
    </location>
</feature>
<sequence length="485" mass="55063">MFYLTKFYINPFRHVYIRPNNYDLTILNNPAIEALIHYKWNTIGFKSWLIRFISKCIFYILIATAAAIQIYDPKPELQLGVFIAIAIFSGVFIWLEILQLKDHLKASTPRKKAKKKKGTSRNVSEVTKVIANPLRKKPTMLTVKPSSEVKKKGNQVTNMEGSREAQETGVIILESIGEEKNTGVNQKQEVAGVQEEDDGEDDDQDGSNVDRSGFLILRSQHDLLDYFVYFMAFGTSIRHIIVNGGEKRNSWDLSLCIIFVFLHMLSELRVSEIVCKYVTIVFDILNEIKVFLIVLVVGILSFSLAILHAGGRYDALSKNLMDENGEYLNWPLQALLLTYFFFAVIVMLNVLIALVNAAYSKSNNNWRQVSEPAMIIFQIESFTQPHHSKSRAVSSSSETSTPAGQELNRDHLETIEKMQAYLDQRHSDEKEVSKMRTDMTRLNEGMTGLESEVKDTKCGLTGLQDEMKAILAALVTLQQSQIQKE</sequence>
<keyword evidence="3" id="KW-1133">Transmembrane helix</keyword>
<keyword evidence="5" id="KW-1185">Reference proteome</keyword>
<feature type="compositionally biased region" description="Low complexity" evidence="2">
    <location>
        <begin position="391"/>
        <end position="400"/>
    </location>
</feature>
<dbReference type="Proteomes" id="UP000780801">
    <property type="component" value="Unassembled WGS sequence"/>
</dbReference>
<evidence type="ECO:0000256" key="1">
    <source>
        <dbReference type="ARBA" id="ARBA00022737"/>
    </source>
</evidence>
<feature type="transmembrane region" description="Helical" evidence="3">
    <location>
        <begin position="330"/>
        <end position="359"/>
    </location>
</feature>
<dbReference type="AlphaFoldDB" id="A0A9P6FU42"/>
<dbReference type="InterPro" id="IPR024862">
    <property type="entry name" value="TRPV"/>
</dbReference>
<comment type="caution">
    <text evidence="4">The sequence shown here is derived from an EMBL/GenBank/DDBJ whole genome shotgun (WGS) entry which is preliminary data.</text>
</comment>
<feature type="region of interest" description="Disordered" evidence="2">
    <location>
        <begin position="388"/>
        <end position="408"/>
    </location>
</feature>
<dbReference type="GO" id="GO:0005886">
    <property type="term" value="C:plasma membrane"/>
    <property type="evidence" value="ECO:0007669"/>
    <property type="project" value="TreeGrafter"/>
</dbReference>
<organism evidence="4 5">
    <name type="scientific">Lunasporangiospora selenospora</name>
    <dbReference type="NCBI Taxonomy" id="979761"/>
    <lineage>
        <taxon>Eukaryota</taxon>
        <taxon>Fungi</taxon>
        <taxon>Fungi incertae sedis</taxon>
        <taxon>Mucoromycota</taxon>
        <taxon>Mortierellomycotina</taxon>
        <taxon>Mortierellomycetes</taxon>
        <taxon>Mortierellales</taxon>
        <taxon>Mortierellaceae</taxon>
        <taxon>Lunasporangiospora</taxon>
    </lineage>
</organism>
<dbReference type="EMBL" id="JAABOA010001512">
    <property type="protein sequence ID" value="KAF9581402.1"/>
    <property type="molecule type" value="Genomic_DNA"/>
</dbReference>
<evidence type="ECO:0000313" key="4">
    <source>
        <dbReference type="EMBL" id="KAF9581402.1"/>
    </source>
</evidence>